<dbReference type="SUPFAM" id="SSF143100">
    <property type="entry name" value="TTHA1013/TTHA0281-like"/>
    <property type="match status" value="1"/>
</dbReference>
<dbReference type="Pfam" id="PF15919">
    <property type="entry name" value="HicB_lk_antitox"/>
    <property type="match status" value="1"/>
</dbReference>
<dbReference type="PANTHER" id="PTHR34504:SF2">
    <property type="entry name" value="UPF0150 PROTEIN SSL0259"/>
    <property type="match status" value="1"/>
</dbReference>
<accession>A0A401G4H9</accession>
<gene>
    <name evidence="2" type="ORF">DENIS_5035</name>
</gene>
<dbReference type="AlphaFoldDB" id="A0A401G4H9"/>
<dbReference type="InterPro" id="IPR013321">
    <property type="entry name" value="Arc_rbn_hlx_hlx"/>
</dbReference>
<dbReference type="Gene3D" id="3.30.160.250">
    <property type="match status" value="1"/>
</dbReference>
<dbReference type="Proteomes" id="UP000288096">
    <property type="component" value="Unassembled WGS sequence"/>
</dbReference>
<dbReference type="CDD" id="cd21631">
    <property type="entry name" value="RHH_CopG_NikR-like"/>
    <property type="match status" value="1"/>
</dbReference>
<protein>
    <submittedName>
        <fullName evidence="2">Type II toxin-antitoxin system HicB family antit oxin</fullName>
    </submittedName>
</protein>
<dbReference type="EMBL" id="BEXT01000001">
    <property type="protein sequence ID" value="GBC64035.1"/>
    <property type="molecule type" value="Genomic_DNA"/>
</dbReference>
<dbReference type="InterPro" id="IPR031807">
    <property type="entry name" value="HicB-like"/>
</dbReference>
<dbReference type="InterPro" id="IPR051404">
    <property type="entry name" value="TA_system_antitoxin"/>
</dbReference>
<reference evidence="3" key="1">
    <citation type="submission" date="2017-11" db="EMBL/GenBank/DDBJ databases">
        <authorList>
            <person name="Watanabe M."/>
            <person name="Kojima H."/>
        </authorList>
    </citation>
    <scope>NUCLEOTIDE SEQUENCE [LARGE SCALE GENOMIC DNA]</scope>
    <source>
        <strain evidence="3">Tokyo 01</strain>
    </source>
</reference>
<proteinExistence type="predicted"/>
<dbReference type="InterPro" id="IPR010985">
    <property type="entry name" value="Ribbon_hlx_hlx"/>
</dbReference>
<comment type="caution">
    <text evidence="2">The sequence shown here is derived from an EMBL/GenBank/DDBJ whole genome shotgun (WGS) entry which is preliminary data.</text>
</comment>
<dbReference type="SUPFAM" id="SSF47598">
    <property type="entry name" value="Ribbon-helix-helix"/>
    <property type="match status" value="1"/>
</dbReference>
<feature type="domain" description="HicB-like antitoxin of toxin-antitoxin system" evidence="1">
    <location>
        <begin position="4"/>
        <end position="125"/>
    </location>
</feature>
<dbReference type="OrthoDB" id="9807959at2"/>
<evidence type="ECO:0000313" key="2">
    <source>
        <dbReference type="EMBL" id="GBC64035.1"/>
    </source>
</evidence>
<reference evidence="3" key="2">
    <citation type="submission" date="2019-01" db="EMBL/GenBank/DDBJ databases">
        <title>Genome sequence of Desulfonema ishimotonii strain Tokyo 01.</title>
        <authorList>
            <person name="Fukui M."/>
        </authorList>
    </citation>
    <scope>NUCLEOTIDE SEQUENCE [LARGE SCALE GENOMIC DNA]</scope>
    <source>
        <strain evidence="3">Tokyo 01</strain>
    </source>
</reference>
<dbReference type="Gene3D" id="1.10.1220.10">
    <property type="entry name" value="Met repressor-like"/>
    <property type="match status" value="1"/>
</dbReference>
<dbReference type="RefSeq" id="WP_124331042.1">
    <property type="nucleotide sequence ID" value="NZ_BEXT01000001.1"/>
</dbReference>
<dbReference type="PANTHER" id="PTHR34504">
    <property type="entry name" value="ANTITOXIN HICB"/>
    <property type="match status" value="1"/>
</dbReference>
<sequence>MKNYISVIHKEDDSGYGVSFPDFPGCISVGNTLEEVRNMAAEALEFHIEGMLEDGEAIPEPSVLDDVVNDPENADALTFIVVPIKPFKAKAVRINITIQESTLNRIDSFAKSCGMSRSAFLALAAQKELEQQSC</sequence>
<name>A0A401G4H9_9BACT</name>
<dbReference type="GO" id="GO:0006355">
    <property type="term" value="P:regulation of DNA-templated transcription"/>
    <property type="evidence" value="ECO:0007669"/>
    <property type="project" value="InterPro"/>
</dbReference>
<evidence type="ECO:0000313" key="3">
    <source>
        <dbReference type="Proteomes" id="UP000288096"/>
    </source>
</evidence>
<dbReference type="InterPro" id="IPR035069">
    <property type="entry name" value="TTHA1013/TTHA0281-like"/>
</dbReference>
<organism evidence="2 3">
    <name type="scientific">Desulfonema ishimotonii</name>
    <dbReference type="NCBI Taxonomy" id="45657"/>
    <lineage>
        <taxon>Bacteria</taxon>
        <taxon>Pseudomonadati</taxon>
        <taxon>Thermodesulfobacteriota</taxon>
        <taxon>Desulfobacteria</taxon>
        <taxon>Desulfobacterales</taxon>
        <taxon>Desulfococcaceae</taxon>
        <taxon>Desulfonema</taxon>
    </lineage>
</organism>
<evidence type="ECO:0000259" key="1">
    <source>
        <dbReference type="Pfam" id="PF15919"/>
    </source>
</evidence>
<keyword evidence="3" id="KW-1185">Reference proteome</keyword>